<organism evidence="1 2">
    <name type="scientific">Acanthoscelides obtectus</name>
    <name type="common">Bean weevil</name>
    <name type="synonym">Bruchus obtectus</name>
    <dbReference type="NCBI Taxonomy" id="200917"/>
    <lineage>
        <taxon>Eukaryota</taxon>
        <taxon>Metazoa</taxon>
        <taxon>Ecdysozoa</taxon>
        <taxon>Arthropoda</taxon>
        <taxon>Hexapoda</taxon>
        <taxon>Insecta</taxon>
        <taxon>Pterygota</taxon>
        <taxon>Neoptera</taxon>
        <taxon>Endopterygota</taxon>
        <taxon>Coleoptera</taxon>
        <taxon>Polyphaga</taxon>
        <taxon>Cucujiformia</taxon>
        <taxon>Chrysomeloidea</taxon>
        <taxon>Chrysomelidae</taxon>
        <taxon>Bruchinae</taxon>
        <taxon>Bruchini</taxon>
        <taxon>Acanthoscelides</taxon>
    </lineage>
</organism>
<dbReference type="OrthoDB" id="1607513at2759"/>
<keyword evidence="2" id="KW-1185">Reference proteome</keyword>
<accession>A0A9P0KZF6</accession>
<gene>
    <name evidence="1" type="ORF">ACAOBT_LOCUS16396</name>
</gene>
<reference evidence="1" key="1">
    <citation type="submission" date="2022-03" db="EMBL/GenBank/DDBJ databases">
        <authorList>
            <person name="Sayadi A."/>
        </authorList>
    </citation>
    <scope>NUCLEOTIDE SEQUENCE</scope>
</reference>
<dbReference type="Proteomes" id="UP001152888">
    <property type="component" value="Unassembled WGS sequence"/>
</dbReference>
<sequence>MLADARFISFTTDMWTSDVNNKSFISLTGHWISRNFEQKHYVLSIRGLDGSHAERCRKALRVDSTRNEKILKIKVSF</sequence>
<dbReference type="EMBL" id="CAKOFQ010006968">
    <property type="protein sequence ID" value="CAH1984916.1"/>
    <property type="molecule type" value="Genomic_DNA"/>
</dbReference>
<name>A0A9P0KZF6_ACAOB</name>
<comment type="caution">
    <text evidence="1">The sequence shown here is derived from an EMBL/GenBank/DDBJ whole genome shotgun (WGS) entry which is preliminary data.</text>
</comment>
<evidence type="ECO:0000313" key="2">
    <source>
        <dbReference type="Proteomes" id="UP001152888"/>
    </source>
</evidence>
<dbReference type="AlphaFoldDB" id="A0A9P0KZF6"/>
<protein>
    <submittedName>
        <fullName evidence="1">Uncharacterized protein</fullName>
    </submittedName>
</protein>
<proteinExistence type="predicted"/>
<evidence type="ECO:0000313" key="1">
    <source>
        <dbReference type="EMBL" id="CAH1984916.1"/>
    </source>
</evidence>